<proteinExistence type="predicted"/>
<dbReference type="GO" id="GO:0035082">
    <property type="term" value="P:axoneme assembly"/>
    <property type="evidence" value="ECO:0007669"/>
    <property type="project" value="InterPro"/>
</dbReference>
<keyword evidence="3" id="KW-0206">Cytoskeleton</keyword>
<dbReference type="PANTHER" id="PTHR20899:SF4">
    <property type="entry name" value="PIERCER OF MICROTUBULE WALL 2 PROTEIN"/>
    <property type="match status" value="1"/>
</dbReference>
<sequence>MVVMWRRSFSQICRPLVDVAMVTGRFVYFDRWTGWPDIQNASCSLISSFLCDISRYSMMSDSQRQQANDPRPCINPGNPVFSCMINPSVKSEEFGNVSKSLYRSILYRTTSSDYGLHPPTYESSPISFHPKSQAFSKQMSYASPPHSQLMMTNLLAASATELSEQLAFCQRRLKQNRSVLMPLPFRYGHPMRALDESLT</sequence>
<dbReference type="InterPro" id="IPR026507">
    <property type="entry name" value="PIRC1/2"/>
</dbReference>
<dbReference type="PANTHER" id="PTHR20899">
    <property type="entry name" value="PIERCE HOMOLOG"/>
    <property type="match status" value="1"/>
</dbReference>
<evidence type="ECO:0000256" key="4">
    <source>
        <dbReference type="ARBA" id="ARBA00023273"/>
    </source>
</evidence>
<evidence type="ECO:0000256" key="2">
    <source>
        <dbReference type="ARBA" id="ARBA00022490"/>
    </source>
</evidence>
<evidence type="ECO:0000256" key="1">
    <source>
        <dbReference type="ARBA" id="ARBA00004430"/>
    </source>
</evidence>
<name>A0A8S4BHB5_9TELE</name>
<dbReference type="AlphaFoldDB" id="A0A8S4BHB5"/>
<keyword evidence="4" id="KW-0966">Cell projection</keyword>
<reference evidence="5" key="1">
    <citation type="submission" date="2021-05" db="EMBL/GenBank/DDBJ databases">
        <authorList>
            <person name="Tigano A."/>
        </authorList>
    </citation>
    <scope>NUCLEOTIDE SEQUENCE</scope>
</reference>
<comment type="subcellular location">
    <subcellularLocation>
        <location evidence="1">Cytoplasm</location>
        <location evidence="1">Cytoskeleton</location>
        <location evidence="1">Cilium axoneme</location>
    </subcellularLocation>
</comment>
<dbReference type="Proteomes" id="UP000677803">
    <property type="component" value="Unassembled WGS sequence"/>
</dbReference>
<dbReference type="Pfam" id="PF14892">
    <property type="entry name" value="PIRC1_2"/>
    <property type="match status" value="1"/>
</dbReference>
<evidence type="ECO:0000256" key="3">
    <source>
        <dbReference type="ARBA" id="ARBA00023212"/>
    </source>
</evidence>
<evidence type="ECO:0000313" key="5">
    <source>
        <dbReference type="EMBL" id="CAG5958391.1"/>
    </source>
</evidence>
<evidence type="ECO:0000313" key="6">
    <source>
        <dbReference type="Proteomes" id="UP000677803"/>
    </source>
</evidence>
<dbReference type="GO" id="GO:0005879">
    <property type="term" value="C:axonemal microtubule"/>
    <property type="evidence" value="ECO:0007669"/>
    <property type="project" value="InterPro"/>
</dbReference>
<dbReference type="EMBL" id="CAJRST010022223">
    <property type="protein sequence ID" value="CAG5958391.1"/>
    <property type="molecule type" value="Genomic_DNA"/>
</dbReference>
<keyword evidence="6" id="KW-1185">Reference proteome</keyword>
<keyword evidence="2" id="KW-0963">Cytoplasm</keyword>
<dbReference type="OrthoDB" id="546383at2759"/>
<organism evidence="5 6">
    <name type="scientific">Menidia menidia</name>
    <name type="common">Atlantic silverside</name>
    <dbReference type="NCBI Taxonomy" id="238744"/>
    <lineage>
        <taxon>Eukaryota</taxon>
        <taxon>Metazoa</taxon>
        <taxon>Chordata</taxon>
        <taxon>Craniata</taxon>
        <taxon>Vertebrata</taxon>
        <taxon>Euteleostomi</taxon>
        <taxon>Actinopterygii</taxon>
        <taxon>Neopterygii</taxon>
        <taxon>Teleostei</taxon>
        <taxon>Neoteleostei</taxon>
        <taxon>Acanthomorphata</taxon>
        <taxon>Ovalentaria</taxon>
        <taxon>Atherinomorphae</taxon>
        <taxon>Atheriniformes</taxon>
        <taxon>Atherinopsidae</taxon>
        <taxon>Menidiinae</taxon>
        <taxon>Menidia</taxon>
    </lineage>
</organism>
<comment type="caution">
    <text evidence="5">The sequence shown here is derived from an EMBL/GenBank/DDBJ whole genome shotgun (WGS) entry which is preliminary data.</text>
</comment>
<protein>
    <submittedName>
        <fullName evidence="5">(Atlantic silverside) hypothetical protein</fullName>
    </submittedName>
</protein>
<accession>A0A8S4BHB5</accession>
<gene>
    <name evidence="5" type="ORF">MMEN_LOCUS15212</name>
</gene>